<feature type="domain" description="Transposase IS66 central" evidence="1">
    <location>
        <begin position="1"/>
        <end position="164"/>
    </location>
</feature>
<organism evidence="2 3">
    <name type="scientific">Loigolactobacillus jiayinensis</name>
    <dbReference type="NCBI Taxonomy" id="2486016"/>
    <lineage>
        <taxon>Bacteria</taxon>
        <taxon>Bacillati</taxon>
        <taxon>Bacillota</taxon>
        <taxon>Bacilli</taxon>
        <taxon>Lactobacillales</taxon>
        <taxon>Lactobacillaceae</taxon>
        <taxon>Loigolactobacillus</taxon>
    </lineage>
</organism>
<evidence type="ECO:0000313" key="2">
    <source>
        <dbReference type="EMBL" id="MFC6170951.1"/>
    </source>
</evidence>
<sequence>AQQLYQDYQGTLVCDGYAGYNQLSEKIQRAGCWAHVRRKFFEAQRDGGPHGHGKAVEAVTQLDQLFGIEADLANTTPTERDQVRQQRCRPLVDHFFIWLNELKALPQSKLGHAVAYAKHQAVALKRFLSDPLIALSNNIAERQIKLAVMGRKNWLFSTSRSGAKANALLLSLVLTAKANHLNVRKYLNYLLKELPQLGSLPNATELAAYLPWQQVVQSKCR</sequence>
<dbReference type="Pfam" id="PF03050">
    <property type="entry name" value="DDE_Tnp_IS66"/>
    <property type="match status" value="1"/>
</dbReference>
<gene>
    <name evidence="2" type="ORF">ACFQGP_10215</name>
</gene>
<accession>A0ABW1RDK3</accession>
<dbReference type="PANTHER" id="PTHR33678">
    <property type="entry name" value="BLL1576 PROTEIN"/>
    <property type="match status" value="1"/>
</dbReference>
<proteinExistence type="predicted"/>
<feature type="non-terminal residue" evidence="2">
    <location>
        <position position="1"/>
    </location>
</feature>
<dbReference type="InterPro" id="IPR052344">
    <property type="entry name" value="Transposase-related"/>
</dbReference>
<keyword evidence="3" id="KW-1185">Reference proteome</keyword>
<dbReference type="PANTHER" id="PTHR33678:SF1">
    <property type="entry name" value="BLL1576 PROTEIN"/>
    <property type="match status" value="1"/>
</dbReference>
<comment type="caution">
    <text evidence="2">The sequence shown here is derived from an EMBL/GenBank/DDBJ whole genome shotgun (WGS) entry which is preliminary data.</text>
</comment>
<dbReference type="Proteomes" id="UP001596289">
    <property type="component" value="Unassembled WGS sequence"/>
</dbReference>
<dbReference type="NCBIfam" id="NF033517">
    <property type="entry name" value="transpos_IS66"/>
    <property type="match status" value="1"/>
</dbReference>
<dbReference type="RefSeq" id="WP_386699626.1">
    <property type="nucleotide sequence ID" value="NZ_JBHSSL010000059.1"/>
</dbReference>
<reference evidence="3" key="1">
    <citation type="journal article" date="2019" name="Int. J. Syst. Evol. Microbiol.">
        <title>The Global Catalogue of Microorganisms (GCM) 10K type strain sequencing project: providing services to taxonomists for standard genome sequencing and annotation.</title>
        <authorList>
            <consortium name="The Broad Institute Genomics Platform"/>
            <consortium name="The Broad Institute Genome Sequencing Center for Infectious Disease"/>
            <person name="Wu L."/>
            <person name="Ma J."/>
        </authorList>
    </citation>
    <scope>NUCLEOTIDE SEQUENCE [LARGE SCALE GENOMIC DNA]</scope>
    <source>
        <strain evidence="3">CCM 8904</strain>
    </source>
</reference>
<dbReference type="InterPro" id="IPR004291">
    <property type="entry name" value="Transposase_IS66_central"/>
</dbReference>
<protein>
    <submittedName>
        <fullName evidence="2">IS66 family transposase</fullName>
    </submittedName>
</protein>
<evidence type="ECO:0000259" key="1">
    <source>
        <dbReference type="Pfam" id="PF03050"/>
    </source>
</evidence>
<dbReference type="EMBL" id="JBHSSL010000059">
    <property type="protein sequence ID" value="MFC6170951.1"/>
    <property type="molecule type" value="Genomic_DNA"/>
</dbReference>
<evidence type="ECO:0000313" key="3">
    <source>
        <dbReference type="Proteomes" id="UP001596289"/>
    </source>
</evidence>
<name>A0ABW1RDK3_9LACO</name>